<feature type="binding site" evidence="10">
    <location>
        <position position="370"/>
    </location>
    <ligand>
        <name>thiamine diphosphate</name>
        <dbReference type="ChEBI" id="CHEBI:58937"/>
    </ligand>
</feature>
<feature type="binding site" evidence="10">
    <location>
        <position position="175"/>
    </location>
    <ligand>
        <name>thiamine diphosphate</name>
        <dbReference type="ChEBI" id="CHEBI:58937"/>
    </ligand>
</feature>
<reference evidence="12 13" key="1">
    <citation type="submission" date="2019-08" db="EMBL/GenBank/DDBJ databases">
        <title>Deep-cultivation of Planctomycetes and their phenomic and genomic characterization uncovers novel biology.</title>
        <authorList>
            <person name="Wiegand S."/>
            <person name="Jogler M."/>
            <person name="Boedeker C."/>
            <person name="Pinto D."/>
            <person name="Vollmers J."/>
            <person name="Rivas-Marin E."/>
            <person name="Kohn T."/>
            <person name="Peeters S.H."/>
            <person name="Heuer A."/>
            <person name="Rast P."/>
            <person name="Oberbeckmann S."/>
            <person name="Bunk B."/>
            <person name="Jeske O."/>
            <person name="Meyerdierks A."/>
            <person name="Storesund J.E."/>
            <person name="Kallscheuer N."/>
            <person name="Luecker S."/>
            <person name="Lage O.M."/>
            <person name="Pohl T."/>
            <person name="Merkel B.J."/>
            <person name="Hornburger P."/>
            <person name="Mueller R.-W."/>
            <person name="Bruemmer F."/>
            <person name="Labrenz M."/>
            <person name="Spormann A.M."/>
            <person name="Op den Camp H."/>
            <person name="Overmann J."/>
            <person name="Amann R."/>
            <person name="Jetten M.S.M."/>
            <person name="Mascher T."/>
            <person name="Medema M.H."/>
            <person name="Devos D.P."/>
            <person name="Kaster A.-K."/>
            <person name="Ovreas L."/>
            <person name="Rohde M."/>
            <person name="Galperin M.Y."/>
            <person name="Jogler C."/>
        </authorList>
    </citation>
    <scope>NUCLEOTIDE SEQUENCE [LARGE SCALE GENOMIC DNA]</scope>
    <source>
        <strain evidence="12 13">FC18</strain>
    </source>
</reference>
<evidence type="ECO:0000256" key="1">
    <source>
        <dbReference type="ARBA" id="ARBA00004980"/>
    </source>
</evidence>
<dbReference type="CDD" id="cd02007">
    <property type="entry name" value="TPP_DXS"/>
    <property type="match status" value="1"/>
</dbReference>
<dbReference type="STRING" id="980251.GCA_001642875_04401"/>
<evidence type="ECO:0000256" key="5">
    <source>
        <dbReference type="ARBA" id="ARBA00022723"/>
    </source>
</evidence>
<dbReference type="EMBL" id="CP042912">
    <property type="protein sequence ID" value="QEG23650.1"/>
    <property type="molecule type" value="Genomic_DNA"/>
</dbReference>
<dbReference type="InterPro" id="IPR005475">
    <property type="entry name" value="Transketolase-like_Pyr-bd"/>
</dbReference>
<organism evidence="12 13">
    <name type="scientific">Mariniblastus fucicola</name>
    <dbReference type="NCBI Taxonomy" id="980251"/>
    <lineage>
        <taxon>Bacteria</taxon>
        <taxon>Pseudomonadati</taxon>
        <taxon>Planctomycetota</taxon>
        <taxon>Planctomycetia</taxon>
        <taxon>Pirellulales</taxon>
        <taxon>Pirellulaceae</taxon>
        <taxon>Mariniblastus</taxon>
    </lineage>
</organism>
<dbReference type="InterPro" id="IPR029061">
    <property type="entry name" value="THDP-binding"/>
</dbReference>
<comment type="cofactor">
    <cofactor evidence="10">
        <name>Mg(2+)</name>
        <dbReference type="ChEBI" id="CHEBI:18420"/>
    </cofactor>
    <text evidence="10">Binds 1 Mg(2+) ion per subunit.</text>
</comment>
<comment type="catalytic activity">
    <reaction evidence="10">
        <text>D-glyceraldehyde 3-phosphate + pyruvate + H(+) = 1-deoxy-D-xylulose 5-phosphate + CO2</text>
        <dbReference type="Rhea" id="RHEA:12605"/>
        <dbReference type="ChEBI" id="CHEBI:15361"/>
        <dbReference type="ChEBI" id="CHEBI:15378"/>
        <dbReference type="ChEBI" id="CHEBI:16526"/>
        <dbReference type="ChEBI" id="CHEBI:57792"/>
        <dbReference type="ChEBI" id="CHEBI:59776"/>
        <dbReference type="EC" id="2.2.1.7"/>
    </reaction>
</comment>
<comment type="pathway">
    <text evidence="1 10">Metabolic intermediate biosynthesis; 1-deoxy-D-xylulose 5-phosphate biosynthesis; 1-deoxy-D-xylulose 5-phosphate from D-glyceraldehyde 3-phosphate and pyruvate: step 1/1.</text>
</comment>
<gene>
    <name evidence="10 12" type="primary">dxs</name>
    <name evidence="12" type="ORF">MFFC18_35510</name>
</gene>
<sequence length="635" mass="69495">MSNFLSKINDARDLHEMSVADLELVADEIRETLCNLLSKRAAHFASNLGVVELTLALHSTFDFLSDRLIWDTGHQIYPQKLVTGRYHQFDTIRTRGGLMGYPNPEESDYDLFVTGHAGASVSTAVGLRSGDDLMGRDNYTVAVIGDGAFPSGVVYEAINNASELKSKMLVVLNDNEMSICPRVGGVAHYLDKLRSNPIYSGVKNEVVNMLNKVPLLGDPTERMLFQIKEGVKAGLHGGMMFEDFGFKYFGPIDGHNIGLVKKYLKMVREIDGPVLLHVMTNKGHGYKPAAEDPVYFHTPPAFERSEEGIPVPLTKSSSKAFTNHAADAIGDQMRHNERVTVITAAMCQGNKLEAVREEFPDRFFDVGICEAHAVAFAAGQCKVGMRPIVDIYSTFLQRSFDHIFQEVCLQKLPVTFMLDRGGLTADDGPTHHGTFDYGYMRLFPNMVVMAPGDANDIGAMLDFSLSHDTACSIRYPKLNATEVDRELQPIELGKSETLREGSDGVIVCAGIQLVDCLAAAEKLAQIGINVGVVNARFVKPIDRDMVRDAIENHDFVVTVEEAMLHGGFGSAFLEAANDMRLDARKVHRIGIPDLFVPHGDRAGLLADLKLDVDGIVETCRNASGAAVDSGIESVG</sequence>
<dbReference type="InterPro" id="IPR005477">
    <property type="entry name" value="Dxylulose-5-P_synthase"/>
</dbReference>
<dbReference type="Pfam" id="PF02780">
    <property type="entry name" value="Transketolase_C"/>
    <property type="match status" value="1"/>
</dbReference>
<dbReference type="Pfam" id="PF02779">
    <property type="entry name" value="Transket_pyr"/>
    <property type="match status" value="1"/>
</dbReference>
<evidence type="ECO:0000313" key="13">
    <source>
        <dbReference type="Proteomes" id="UP000322214"/>
    </source>
</evidence>
<dbReference type="CDD" id="cd07033">
    <property type="entry name" value="TPP_PYR_DXS_TK_like"/>
    <property type="match status" value="1"/>
</dbReference>
<dbReference type="SUPFAM" id="SSF52922">
    <property type="entry name" value="TK C-terminal domain-like"/>
    <property type="match status" value="1"/>
</dbReference>
<dbReference type="GO" id="GO:0016114">
    <property type="term" value="P:terpenoid biosynthetic process"/>
    <property type="evidence" value="ECO:0007669"/>
    <property type="project" value="UniProtKB-UniRule"/>
</dbReference>
<dbReference type="RefSeq" id="WP_075086235.1">
    <property type="nucleotide sequence ID" value="NZ_CP042912.1"/>
</dbReference>
<dbReference type="Gene3D" id="3.40.50.970">
    <property type="match status" value="2"/>
</dbReference>
<keyword evidence="5 10" id="KW-0479">Metal-binding</keyword>
<keyword evidence="13" id="KW-1185">Reference proteome</keyword>
<feature type="binding site" evidence="10">
    <location>
        <begin position="147"/>
        <end position="148"/>
    </location>
    <ligand>
        <name>thiamine diphosphate</name>
        <dbReference type="ChEBI" id="CHEBI:58937"/>
    </ligand>
</feature>
<proteinExistence type="inferred from homology"/>
<dbReference type="PANTHER" id="PTHR43322:SF5">
    <property type="entry name" value="1-DEOXY-D-XYLULOSE-5-PHOSPHATE SYNTHASE, CHLOROPLASTIC"/>
    <property type="match status" value="1"/>
</dbReference>
<keyword evidence="8 10" id="KW-0786">Thiamine pyrophosphate</keyword>
<comment type="cofactor">
    <cofactor evidence="10">
        <name>thiamine diphosphate</name>
        <dbReference type="ChEBI" id="CHEBI:58937"/>
    </cofactor>
    <text evidence="10">Binds 1 thiamine pyrophosphate per subunit.</text>
</comment>
<feature type="binding site" evidence="10">
    <location>
        <position position="175"/>
    </location>
    <ligand>
        <name>Mg(2+)</name>
        <dbReference type="ChEBI" id="CHEBI:18420"/>
    </ligand>
</feature>
<dbReference type="GO" id="GO:0000287">
    <property type="term" value="F:magnesium ion binding"/>
    <property type="evidence" value="ECO:0007669"/>
    <property type="project" value="UniProtKB-UniRule"/>
</dbReference>
<evidence type="ECO:0000256" key="4">
    <source>
        <dbReference type="ARBA" id="ARBA00022679"/>
    </source>
</evidence>
<dbReference type="GO" id="GO:0005829">
    <property type="term" value="C:cytosol"/>
    <property type="evidence" value="ECO:0007669"/>
    <property type="project" value="TreeGrafter"/>
</dbReference>
<dbReference type="EC" id="2.2.1.7" evidence="10"/>
<dbReference type="FunFam" id="3.40.50.920:FF:000002">
    <property type="entry name" value="1-deoxy-D-xylulose-5-phosphate synthase"/>
    <property type="match status" value="1"/>
</dbReference>
<dbReference type="GO" id="GO:0009228">
    <property type="term" value="P:thiamine biosynthetic process"/>
    <property type="evidence" value="ECO:0007669"/>
    <property type="project" value="UniProtKB-UniRule"/>
</dbReference>
<dbReference type="HAMAP" id="MF_00315">
    <property type="entry name" value="DXP_synth"/>
    <property type="match status" value="1"/>
</dbReference>
<keyword evidence="6 10" id="KW-0460">Magnesium</keyword>
<evidence type="ECO:0000256" key="6">
    <source>
        <dbReference type="ARBA" id="ARBA00022842"/>
    </source>
</evidence>
<evidence type="ECO:0000256" key="2">
    <source>
        <dbReference type="ARBA" id="ARBA00011081"/>
    </source>
</evidence>
<feature type="binding site" evidence="10">
    <location>
        <begin position="115"/>
        <end position="117"/>
    </location>
    <ligand>
        <name>thiamine diphosphate</name>
        <dbReference type="ChEBI" id="CHEBI:58937"/>
    </ligand>
</feature>
<accession>A0A5B9PEQ0</accession>
<dbReference type="AlphaFoldDB" id="A0A5B9PEQ0"/>
<dbReference type="OrthoDB" id="9803371at2"/>
<dbReference type="NCBIfam" id="TIGR00204">
    <property type="entry name" value="dxs"/>
    <property type="match status" value="1"/>
</dbReference>
<feature type="binding site" evidence="10">
    <location>
        <position position="74"/>
    </location>
    <ligand>
        <name>thiamine diphosphate</name>
        <dbReference type="ChEBI" id="CHEBI:58937"/>
    </ligand>
</feature>
<keyword evidence="4 10" id="KW-0808">Transferase</keyword>
<dbReference type="InterPro" id="IPR033248">
    <property type="entry name" value="Transketolase_C"/>
</dbReference>
<dbReference type="KEGG" id="mff:MFFC18_35510"/>
<feature type="domain" description="Transketolase-like pyrimidine-binding" evidence="11">
    <location>
        <begin position="319"/>
        <end position="483"/>
    </location>
</feature>
<evidence type="ECO:0000259" key="11">
    <source>
        <dbReference type="SMART" id="SM00861"/>
    </source>
</evidence>
<dbReference type="Proteomes" id="UP000322214">
    <property type="component" value="Chromosome"/>
</dbReference>
<evidence type="ECO:0000256" key="9">
    <source>
        <dbReference type="ARBA" id="ARBA00023229"/>
    </source>
</evidence>
<feature type="binding site" evidence="10">
    <location>
        <position position="146"/>
    </location>
    <ligand>
        <name>Mg(2+)</name>
        <dbReference type="ChEBI" id="CHEBI:18420"/>
    </ligand>
</feature>
<evidence type="ECO:0000256" key="10">
    <source>
        <dbReference type="HAMAP-Rule" id="MF_00315"/>
    </source>
</evidence>
<comment type="function">
    <text evidence="10">Catalyzes the acyloin condensation reaction between C atoms 2 and 3 of pyruvate and glyceraldehyde 3-phosphate to yield 1-deoxy-D-xylulose-5-phosphate (DXP).</text>
</comment>
<evidence type="ECO:0000256" key="8">
    <source>
        <dbReference type="ARBA" id="ARBA00023052"/>
    </source>
</evidence>
<dbReference type="Gene3D" id="3.40.50.920">
    <property type="match status" value="1"/>
</dbReference>
<dbReference type="GO" id="GO:0030976">
    <property type="term" value="F:thiamine pyrophosphate binding"/>
    <property type="evidence" value="ECO:0007669"/>
    <property type="project" value="UniProtKB-UniRule"/>
</dbReference>
<dbReference type="SMART" id="SM00861">
    <property type="entry name" value="Transket_pyr"/>
    <property type="match status" value="1"/>
</dbReference>
<dbReference type="PANTHER" id="PTHR43322">
    <property type="entry name" value="1-D-DEOXYXYLULOSE 5-PHOSPHATE SYNTHASE-RELATED"/>
    <property type="match status" value="1"/>
</dbReference>
<dbReference type="UniPathway" id="UPA00064">
    <property type="reaction ID" value="UER00091"/>
</dbReference>
<evidence type="ECO:0000256" key="3">
    <source>
        <dbReference type="ARBA" id="ARBA00011738"/>
    </source>
</evidence>
<evidence type="ECO:0000313" key="12">
    <source>
        <dbReference type="EMBL" id="QEG23650.1"/>
    </source>
</evidence>
<protein>
    <recommendedName>
        <fullName evidence="10">1-deoxy-D-xylulose-5-phosphate synthase</fullName>
        <ecNumber evidence="10">2.2.1.7</ecNumber>
    </recommendedName>
    <alternativeName>
        <fullName evidence="10">1-deoxyxylulose-5-phosphate synthase</fullName>
        <shortName evidence="10">DXP synthase</shortName>
        <shortName evidence="10">DXPS</shortName>
    </alternativeName>
</protein>
<keyword evidence="9 10" id="KW-0414">Isoprene biosynthesis</keyword>
<comment type="subunit">
    <text evidence="3 10">Homodimer.</text>
</comment>
<feature type="binding site" evidence="10">
    <location>
        <position position="286"/>
    </location>
    <ligand>
        <name>thiamine diphosphate</name>
        <dbReference type="ChEBI" id="CHEBI:58937"/>
    </ligand>
</feature>
<comment type="similarity">
    <text evidence="2 10">Belongs to the transketolase family. DXPS subfamily.</text>
</comment>
<dbReference type="GO" id="GO:0019288">
    <property type="term" value="P:isopentenyl diphosphate biosynthetic process, methylerythritol 4-phosphate pathway"/>
    <property type="evidence" value="ECO:0007669"/>
    <property type="project" value="TreeGrafter"/>
</dbReference>
<dbReference type="SUPFAM" id="SSF52518">
    <property type="entry name" value="Thiamin diphosphate-binding fold (THDP-binding)"/>
    <property type="match status" value="2"/>
</dbReference>
<dbReference type="NCBIfam" id="NF003933">
    <property type="entry name" value="PRK05444.2-2"/>
    <property type="match status" value="1"/>
</dbReference>
<dbReference type="Pfam" id="PF13292">
    <property type="entry name" value="DXP_synthase_N"/>
    <property type="match status" value="1"/>
</dbReference>
<keyword evidence="7 10" id="KW-0784">Thiamine biosynthesis</keyword>
<dbReference type="GO" id="GO:0008661">
    <property type="term" value="F:1-deoxy-D-xylulose-5-phosphate synthase activity"/>
    <property type="evidence" value="ECO:0007669"/>
    <property type="project" value="UniProtKB-UniRule"/>
</dbReference>
<dbReference type="InterPro" id="IPR009014">
    <property type="entry name" value="Transketo_C/PFOR_II"/>
</dbReference>
<evidence type="ECO:0000256" key="7">
    <source>
        <dbReference type="ARBA" id="ARBA00022977"/>
    </source>
</evidence>
<name>A0A5B9PEQ0_9BACT</name>